<dbReference type="OrthoDB" id="338850at2759"/>
<dbReference type="GO" id="GO:0003735">
    <property type="term" value="F:structural constituent of ribosome"/>
    <property type="evidence" value="ECO:0007669"/>
    <property type="project" value="InterPro"/>
</dbReference>
<evidence type="ECO:0000256" key="3">
    <source>
        <dbReference type="ARBA" id="ARBA00023274"/>
    </source>
</evidence>
<keyword evidence="2" id="KW-0689">Ribosomal protein</keyword>
<dbReference type="InterPro" id="IPR029004">
    <property type="entry name" value="Ribosomal_eL28/Mak16"/>
</dbReference>
<evidence type="ECO:0000256" key="4">
    <source>
        <dbReference type="SAM" id="MobiDB-lite"/>
    </source>
</evidence>
<reference evidence="6 7" key="1">
    <citation type="submission" date="2006-10" db="EMBL/GenBank/DDBJ databases">
        <title>The Genome Sequence of Batrachochytrium dendrobatidis JEL423.</title>
        <authorList>
            <consortium name="The Broad Institute Genome Sequencing Platform"/>
            <person name="Birren B."/>
            <person name="Lander E."/>
            <person name="Galagan J."/>
            <person name="Cuomo C."/>
            <person name="Devon K."/>
            <person name="Jaffe D."/>
            <person name="Butler J."/>
            <person name="Alvarez P."/>
            <person name="Gnerre S."/>
            <person name="Grabherr M."/>
            <person name="Kleber M."/>
            <person name="Mauceli E."/>
            <person name="Brockman W."/>
            <person name="Young S."/>
            <person name="LaButti K."/>
            <person name="Sykes S."/>
            <person name="DeCaprio D."/>
            <person name="Crawford M."/>
            <person name="Koehrsen M."/>
            <person name="Engels R."/>
            <person name="Montgomery P."/>
            <person name="Pearson M."/>
            <person name="Howarth C."/>
            <person name="Larson L."/>
            <person name="White J."/>
            <person name="O'Leary S."/>
            <person name="Kodira C."/>
            <person name="Zeng Q."/>
            <person name="Yandava C."/>
            <person name="Alvarado L."/>
            <person name="Longcore J."/>
            <person name="James T."/>
        </authorList>
    </citation>
    <scope>NUCLEOTIDE SEQUENCE [LARGE SCALE GENOMIC DNA]</scope>
    <source>
        <strain evidence="6 7">JEL423</strain>
    </source>
</reference>
<comment type="similarity">
    <text evidence="1">Belongs to the eukaryotic ribosomal protein eL28 family.</text>
</comment>
<feature type="compositionally biased region" description="Basic residues" evidence="4">
    <location>
        <begin position="121"/>
        <end position="138"/>
    </location>
</feature>
<evidence type="ECO:0000256" key="1">
    <source>
        <dbReference type="ARBA" id="ARBA00007926"/>
    </source>
</evidence>
<accession>A0A177WQ15</accession>
<dbReference type="EMBL" id="DS022307">
    <property type="protein sequence ID" value="OAJ42208.1"/>
    <property type="molecule type" value="Genomic_DNA"/>
</dbReference>
<proteinExistence type="inferred from homology"/>
<dbReference type="eggNOG" id="KOG3412">
    <property type="taxonomic scope" value="Eukaryota"/>
</dbReference>
<evidence type="ECO:0000313" key="7">
    <source>
        <dbReference type="Proteomes" id="UP000077115"/>
    </source>
</evidence>
<dbReference type="Pfam" id="PF01778">
    <property type="entry name" value="Ribosomal_L28e"/>
    <property type="match status" value="1"/>
</dbReference>
<dbReference type="VEuPathDB" id="FungiDB:BDEG_25696"/>
<evidence type="ECO:0000256" key="2">
    <source>
        <dbReference type="ARBA" id="ARBA00022980"/>
    </source>
</evidence>
<dbReference type="GO" id="GO:0005840">
    <property type="term" value="C:ribosome"/>
    <property type="evidence" value="ECO:0007669"/>
    <property type="project" value="UniProtKB-KW"/>
</dbReference>
<dbReference type="AlphaFoldDB" id="A0A177WQ15"/>
<dbReference type="GO" id="GO:1990904">
    <property type="term" value="C:ribonucleoprotein complex"/>
    <property type="evidence" value="ECO:0007669"/>
    <property type="project" value="UniProtKB-KW"/>
</dbReference>
<evidence type="ECO:0000259" key="5">
    <source>
        <dbReference type="Pfam" id="PF01778"/>
    </source>
</evidence>
<reference evidence="6 7" key="2">
    <citation type="submission" date="2016-05" db="EMBL/GenBank/DDBJ databases">
        <title>Lineage-specific infection strategies underlie the spectrum of fungal disease in amphibians.</title>
        <authorList>
            <person name="Cuomo C.A."/>
            <person name="Farrer R.A."/>
            <person name="James T."/>
            <person name="Longcore J."/>
            <person name="Birren B."/>
        </authorList>
    </citation>
    <scope>NUCLEOTIDE SEQUENCE [LARGE SCALE GENOMIC DNA]</scope>
    <source>
        <strain evidence="6 7">JEL423</strain>
    </source>
</reference>
<keyword evidence="3" id="KW-0687">Ribonucleoprotein</keyword>
<evidence type="ECO:0000313" key="6">
    <source>
        <dbReference type="EMBL" id="OAJ42208.1"/>
    </source>
</evidence>
<organism evidence="6 7">
    <name type="scientific">Batrachochytrium dendrobatidis (strain JEL423)</name>
    <dbReference type="NCBI Taxonomy" id="403673"/>
    <lineage>
        <taxon>Eukaryota</taxon>
        <taxon>Fungi</taxon>
        <taxon>Fungi incertae sedis</taxon>
        <taxon>Chytridiomycota</taxon>
        <taxon>Chytridiomycota incertae sedis</taxon>
        <taxon>Chytridiomycetes</taxon>
        <taxon>Rhizophydiales</taxon>
        <taxon>Rhizophydiales incertae sedis</taxon>
        <taxon>Batrachochytrium</taxon>
    </lineage>
</organism>
<feature type="region of interest" description="Disordered" evidence="4">
    <location>
        <begin position="119"/>
        <end position="138"/>
    </location>
</feature>
<dbReference type="InterPro" id="IPR002672">
    <property type="entry name" value="Ribosomal_eL28"/>
</dbReference>
<dbReference type="Gene3D" id="3.30.390.110">
    <property type="match status" value="1"/>
</dbReference>
<feature type="domain" description="Ribosomal eL28/Mak16" evidence="5">
    <location>
        <begin position="7"/>
        <end position="118"/>
    </location>
</feature>
<dbReference type="STRING" id="403673.A0A177WQ15"/>
<sequence length="138" mass="14985">MASPDIAWLITRKNSCFLVKRNGIRLSREPGNLRNLHSFKYSGIVGKKVVDISASAKGVAITRKKTTVSCAKPSASTTTVDIAGPTRCAAKSIKNLVKFYRGDLLADALARTSRILESKKTPKPLKTKSVRGSRAKKL</sequence>
<protein>
    <submittedName>
        <fullName evidence="6">Ribosomal L28e protein family</fullName>
    </submittedName>
</protein>
<gene>
    <name evidence="6" type="ORF">BDEG_25696</name>
</gene>
<dbReference type="Proteomes" id="UP000077115">
    <property type="component" value="Unassembled WGS sequence"/>
</dbReference>
<dbReference type="GO" id="GO:0006412">
    <property type="term" value="P:translation"/>
    <property type="evidence" value="ECO:0007669"/>
    <property type="project" value="InterPro"/>
</dbReference>
<dbReference type="PANTHER" id="PTHR10544">
    <property type="entry name" value="60S RIBOSOMAL PROTEIN L28"/>
    <property type="match status" value="1"/>
</dbReference>
<name>A0A177WQ15_BATDL</name>